<name>R9KXW5_9ACTN</name>
<organism evidence="1 2">
    <name type="scientific">Adlercreutzia caecimuris B7</name>
    <dbReference type="NCBI Taxonomy" id="1235794"/>
    <lineage>
        <taxon>Bacteria</taxon>
        <taxon>Bacillati</taxon>
        <taxon>Actinomycetota</taxon>
        <taxon>Coriobacteriia</taxon>
        <taxon>Eggerthellales</taxon>
        <taxon>Eggerthellaceae</taxon>
        <taxon>Adlercreutzia</taxon>
    </lineage>
</organism>
<comment type="caution">
    <text evidence="1">The sequence shown here is derived from an EMBL/GenBank/DDBJ whole genome shotgun (WGS) entry which is preliminary data.</text>
</comment>
<dbReference type="HOGENOM" id="CLU_2046004_0_0_11"/>
<evidence type="ECO:0008006" key="3">
    <source>
        <dbReference type="Google" id="ProtNLM"/>
    </source>
</evidence>
<dbReference type="Proteomes" id="UP000014204">
    <property type="component" value="Unassembled WGS sequence"/>
</dbReference>
<proteinExistence type="predicted"/>
<dbReference type="PATRIC" id="fig|1235794.3.peg.1551"/>
<dbReference type="AlphaFoldDB" id="R9KXW5"/>
<gene>
    <name evidence="1" type="ORF">C811_01566</name>
</gene>
<accession>R9KXW5</accession>
<sequence>MKITIEGDPSEVRDVLKDIEGHERIAPEGLLSTRELAKLLGIHPSRVQRLASDGIFDRMQDENGYSAYDAAASVKSYCAHMRANVHRKDAKEVLAAYREAEPKLVEVILEQLEKRAEPLS</sequence>
<keyword evidence="2" id="KW-1185">Reference proteome</keyword>
<protein>
    <recommendedName>
        <fullName evidence="3">Helix-turn-helix domain-containing protein</fullName>
    </recommendedName>
</protein>
<dbReference type="EMBL" id="ASSY01000008">
    <property type="protein sequence ID" value="EOS51148.1"/>
    <property type="molecule type" value="Genomic_DNA"/>
</dbReference>
<evidence type="ECO:0000313" key="2">
    <source>
        <dbReference type="Proteomes" id="UP000014204"/>
    </source>
</evidence>
<reference evidence="1 2" key="1">
    <citation type="submission" date="2013-04" db="EMBL/GenBank/DDBJ databases">
        <title>The Genome Sequence of Enterorhabdus caecimuris B7.</title>
        <authorList>
            <consortium name="The Broad Institute Genomics Platform"/>
            <consortium name="The Broad Institute Genome Sequencing Center for Infectious Disease"/>
            <person name="Earl A."/>
            <person name="Xavier R."/>
            <person name="Elson C."/>
            <person name="Duck W."/>
            <person name="Walker B."/>
            <person name="Young S."/>
            <person name="Zeng Q."/>
            <person name="Gargeya S."/>
            <person name="Fitzgerald M."/>
            <person name="Haas B."/>
            <person name="Abouelleil A."/>
            <person name="Allen A.W."/>
            <person name="Alvarado L."/>
            <person name="Arachchi H.M."/>
            <person name="Berlin A.M."/>
            <person name="Chapman S.B."/>
            <person name="Gainer-Dewar J."/>
            <person name="Goldberg J."/>
            <person name="Griggs A."/>
            <person name="Gujja S."/>
            <person name="Hansen M."/>
            <person name="Howarth C."/>
            <person name="Imamovic A."/>
            <person name="Ireland A."/>
            <person name="Larimer J."/>
            <person name="McCowan C."/>
            <person name="Murphy C."/>
            <person name="Pearson M."/>
            <person name="Poon T.W."/>
            <person name="Priest M."/>
            <person name="Roberts A."/>
            <person name="Saif S."/>
            <person name="Shea T."/>
            <person name="Sisk P."/>
            <person name="Sykes S."/>
            <person name="Wortman J."/>
            <person name="Nusbaum C."/>
            <person name="Birren B."/>
        </authorList>
    </citation>
    <scope>NUCLEOTIDE SEQUENCE [LARGE SCALE GENOMIC DNA]</scope>
    <source>
        <strain evidence="1 2">B7</strain>
    </source>
</reference>
<dbReference type="STRING" id="1235794.C811_01566"/>
<evidence type="ECO:0000313" key="1">
    <source>
        <dbReference type="EMBL" id="EOS51148.1"/>
    </source>
</evidence>